<comment type="caution">
    <text evidence="2">The sequence shown here is derived from an EMBL/GenBank/DDBJ whole genome shotgun (WGS) entry which is preliminary data.</text>
</comment>
<dbReference type="PROSITE" id="PS52015">
    <property type="entry name" value="TONB_CTD"/>
    <property type="match status" value="1"/>
</dbReference>
<accession>A0A4R7CZA7</accession>
<proteinExistence type="predicted"/>
<dbReference type="InterPro" id="IPR037682">
    <property type="entry name" value="TonB_C"/>
</dbReference>
<keyword evidence="3" id="KW-1185">Reference proteome</keyword>
<evidence type="ECO:0000313" key="2">
    <source>
        <dbReference type="EMBL" id="TDS12514.1"/>
    </source>
</evidence>
<dbReference type="AlphaFoldDB" id="A0A4R7CZA7"/>
<sequence>MCNFAQKIVDVKIKKTGEIFETYKKDKSFRDGIYTKFYIYPKWKKKEITGYYSENKKDSIWSYFDWQGNLYKKGRYENGLKNGLWTFHTFNEKHPSSKGIYFNDLKTGIWEYFNENGVLIHKFNHSDNQLLYYTEKQDCFEEQANDLIELTDFKGLVLGGEKSFHSYIGREFRYPKDAQWNGVSGRVFVNFFVDENFKKSDYSITNNPGYGIGKEAKRLIEEGPVFIPPKKDGSYSKVKLSIPINFTLN</sequence>
<dbReference type="SUPFAM" id="SSF74653">
    <property type="entry name" value="TolA/TonB C-terminal domain"/>
    <property type="match status" value="1"/>
</dbReference>
<gene>
    <name evidence="2" type="ORF">DFQ03_2971</name>
</gene>
<reference evidence="2 3" key="1">
    <citation type="submission" date="2019-03" db="EMBL/GenBank/DDBJ databases">
        <title>Genomic Encyclopedia of Type Strains, Phase III (KMG-III): the genomes of soil and plant-associated and newly described type strains.</title>
        <authorList>
            <person name="Whitman W."/>
        </authorList>
    </citation>
    <scope>NUCLEOTIDE SEQUENCE [LARGE SCALE GENOMIC DNA]</scope>
    <source>
        <strain evidence="2 3">CECT 8455</strain>
    </source>
</reference>
<dbReference type="EMBL" id="SNZW01000017">
    <property type="protein sequence ID" value="TDS12514.1"/>
    <property type="molecule type" value="Genomic_DNA"/>
</dbReference>
<feature type="domain" description="TonB C-terminal" evidence="1">
    <location>
        <begin position="159"/>
        <end position="249"/>
    </location>
</feature>
<organism evidence="2 3">
    <name type="scientific">Maribacter caenipelagi</name>
    <dbReference type="NCBI Taxonomy" id="1447781"/>
    <lineage>
        <taxon>Bacteria</taxon>
        <taxon>Pseudomonadati</taxon>
        <taxon>Bacteroidota</taxon>
        <taxon>Flavobacteriia</taxon>
        <taxon>Flavobacteriales</taxon>
        <taxon>Flavobacteriaceae</taxon>
        <taxon>Maribacter</taxon>
    </lineage>
</organism>
<evidence type="ECO:0000259" key="1">
    <source>
        <dbReference type="PROSITE" id="PS52015"/>
    </source>
</evidence>
<evidence type="ECO:0000313" key="3">
    <source>
        <dbReference type="Proteomes" id="UP000295274"/>
    </source>
</evidence>
<dbReference type="Proteomes" id="UP000295274">
    <property type="component" value="Unassembled WGS sequence"/>
</dbReference>
<dbReference type="Gene3D" id="3.90.930.1">
    <property type="match status" value="1"/>
</dbReference>
<name>A0A4R7CZA7_9FLAO</name>
<dbReference type="GO" id="GO:0055085">
    <property type="term" value="P:transmembrane transport"/>
    <property type="evidence" value="ECO:0007669"/>
    <property type="project" value="InterPro"/>
</dbReference>
<dbReference type="SUPFAM" id="SSF82185">
    <property type="entry name" value="Histone H3 K4-specific methyltransferase SET7/9 N-terminal domain"/>
    <property type="match status" value="1"/>
</dbReference>
<dbReference type="Pfam" id="PF03544">
    <property type="entry name" value="TonB_C"/>
    <property type="match status" value="1"/>
</dbReference>
<dbReference type="Gene3D" id="3.30.1150.10">
    <property type="match status" value="1"/>
</dbReference>
<protein>
    <submittedName>
        <fullName evidence="2">TonB-like protein</fullName>
    </submittedName>
</protein>